<organism evidence="2 3">
    <name type="scientific">Ensete ventricosum</name>
    <name type="common">Abyssinian banana</name>
    <name type="synonym">Musa ensete</name>
    <dbReference type="NCBI Taxonomy" id="4639"/>
    <lineage>
        <taxon>Eukaryota</taxon>
        <taxon>Viridiplantae</taxon>
        <taxon>Streptophyta</taxon>
        <taxon>Embryophyta</taxon>
        <taxon>Tracheophyta</taxon>
        <taxon>Spermatophyta</taxon>
        <taxon>Magnoliopsida</taxon>
        <taxon>Liliopsida</taxon>
        <taxon>Zingiberales</taxon>
        <taxon>Musaceae</taxon>
        <taxon>Ensete</taxon>
    </lineage>
</organism>
<accession>A0A426ZK66</accession>
<feature type="region of interest" description="Disordered" evidence="1">
    <location>
        <begin position="45"/>
        <end position="69"/>
    </location>
</feature>
<evidence type="ECO:0000313" key="2">
    <source>
        <dbReference type="EMBL" id="RRT64387.1"/>
    </source>
</evidence>
<reference evidence="2 3" key="1">
    <citation type="journal article" date="2014" name="Agronomy (Basel)">
        <title>A Draft Genome Sequence for Ensete ventricosum, the Drought-Tolerant Tree Against Hunger.</title>
        <authorList>
            <person name="Harrison J."/>
            <person name="Moore K.A."/>
            <person name="Paszkiewicz K."/>
            <person name="Jones T."/>
            <person name="Grant M."/>
            <person name="Ambacheew D."/>
            <person name="Muzemil S."/>
            <person name="Studholme D.J."/>
        </authorList>
    </citation>
    <scope>NUCLEOTIDE SEQUENCE [LARGE SCALE GENOMIC DNA]</scope>
</reference>
<evidence type="ECO:0000313" key="3">
    <source>
        <dbReference type="Proteomes" id="UP000287651"/>
    </source>
</evidence>
<dbReference type="Proteomes" id="UP000287651">
    <property type="component" value="Unassembled WGS sequence"/>
</dbReference>
<name>A0A426ZK66_ENSVE</name>
<comment type="caution">
    <text evidence="2">The sequence shown here is derived from an EMBL/GenBank/DDBJ whole genome shotgun (WGS) entry which is preliminary data.</text>
</comment>
<dbReference type="AlphaFoldDB" id="A0A426ZK66"/>
<evidence type="ECO:0000256" key="1">
    <source>
        <dbReference type="SAM" id="MobiDB-lite"/>
    </source>
</evidence>
<gene>
    <name evidence="2" type="ORF">B296_00035594</name>
</gene>
<dbReference type="EMBL" id="AMZH03006216">
    <property type="protein sequence ID" value="RRT64387.1"/>
    <property type="molecule type" value="Genomic_DNA"/>
</dbReference>
<proteinExistence type="predicted"/>
<sequence>MCTSCSLRLLWKRTSAGHLKTKEEALTREGAFCHSGSGVLSAEFDSAEEGTSEVETAGGKHGRRQGPSVAQKGVQANSSWAVMCHDPTFPCNHQLNLGLLINLGVSGMNWLGGRKGDRSRLRFRVDSLRFRLLLVLQFEGVMETGKDFDGSGLRLGRKV</sequence>
<protein>
    <submittedName>
        <fullName evidence="2">Uncharacterized protein</fullName>
    </submittedName>
</protein>